<protein>
    <submittedName>
        <fullName evidence="2">Periplasmic protease</fullName>
    </submittedName>
</protein>
<dbReference type="InterPro" id="IPR029045">
    <property type="entry name" value="ClpP/crotonase-like_dom_sf"/>
</dbReference>
<dbReference type="Gene3D" id="3.30.750.44">
    <property type="match status" value="1"/>
</dbReference>
<dbReference type="eggNOG" id="COG0793">
    <property type="taxonomic scope" value="Bacteria"/>
</dbReference>
<sequence>MDDNPADNPQENFDILWNTINEKYSFLGLKNINWDSIRNHYEPMVTDDISNTDLFTIMDSMLYDLEDGHVNLVSPFNLSRNWNWYLGFPDNFDYEVLERNYLKDDYRIAGGLKYTIIDSIGYIYYESFSSGFSVENLNAAINYMKGTKGLIFDVRNNGGGVLNNAFILAQSLIDSEKQVLITSEKMGPGRDDFGNSLSYTLRPATSYAHYDGEVAVLINRRCYSATNTFAAILYPFDNITLIGDQTGGGGGIPVDSELPNGWTYRFSATRSLIPIDANSYYDIEMGIPPDVVAHNTEARMAEGKDDILETALRVLE</sequence>
<gene>
    <name evidence="2" type="ordered locus">Oweho_2762</name>
</gene>
<dbReference type="InterPro" id="IPR028204">
    <property type="entry name" value="Tricorn_C1"/>
</dbReference>
<dbReference type="STRING" id="926562.Oweho_2762"/>
<dbReference type="SMART" id="SM00245">
    <property type="entry name" value="TSPc"/>
    <property type="match status" value="1"/>
</dbReference>
<feature type="domain" description="Tail specific protease" evidence="1">
    <location>
        <begin position="95"/>
        <end position="294"/>
    </location>
</feature>
<dbReference type="GO" id="GO:0008236">
    <property type="term" value="F:serine-type peptidase activity"/>
    <property type="evidence" value="ECO:0007669"/>
    <property type="project" value="InterPro"/>
</dbReference>
<dbReference type="HOGENOM" id="CLU_034080_0_0_10"/>
<proteinExistence type="predicted"/>
<dbReference type="PANTHER" id="PTHR11261">
    <property type="entry name" value="INTERPHOTORECEPTOR RETINOID-BINDING PROTEIN"/>
    <property type="match status" value="1"/>
</dbReference>
<dbReference type="KEGG" id="oho:Oweho_2762"/>
<keyword evidence="2" id="KW-0645">Protease</keyword>
<dbReference type="Pfam" id="PF03572">
    <property type="entry name" value="Peptidase_S41"/>
    <property type="match status" value="1"/>
</dbReference>
<dbReference type="AlphaFoldDB" id="G8R058"/>
<dbReference type="EMBL" id="CP003156">
    <property type="protein sequence ID" value="AEV33724.1"/>
    <property type="molecule type" value="Genomic_DNA"/>
</dbReference>
<dbReference type="Pfam" id="PF14684">
    <property type="entry name" value="Tricorn_C1"/>
    <property type="match status" value="1"/>
</dbReference>
<accession>G8R058</accession>
<dbReference type="PATRIC" id="fig|926562.3.peg.2779"/>
<reference evidence="2 3" key="1">
    <citation type="journal article" date="2012" name="Stand. Genomic Sci.">
        <title>Genome sequence of the orange-pigmented seawater bacterium Owenweeksia hongkongensis type strain (UST20020801(T)).</title>
        <authorList>
            <person name="Riedel T."/>
            <person name="Held B."/>
            <person name="Nolan M."/>
            <person name="Lucas S."/>
            <person name="Lapidus A."/>
            <person name="Tice H."/>
            <person name="Del Rio T.G."/>
            <person name="Cheng J.F."/>
            <person name="Han C."/>
            <person name="Tapia R."/>
            <person name="Goodwin L.A."/>
            <person name="Pitluck S."/>
            <person name="Liolios K."/>
            <person name="Mavromatis K."/>
            <person name="Pagani I."/>
            <person name="Ivanova N."/>
            <person name="Mikhailova N."/>
            <person name="Pati A."/>
            <person name="Chen A."/>
            <person name="Palaniappan K."/>
            <person name="Rohde M."/>
            <person name="Tindall B.J."/>
            <person name="Detter J.C."/>
            <person name="Goker M."/>
            <person name="Woyke T."/>
            <person name="Bristow J."/>
            <person name="Eisen J.A."/>
            <person name="Markowitz V."/>
            <person name="Hugenholtz P."/>
            <person name="Klenk H.P."/>
            <person name="Kyrpides N.C."/>
        </authorList>
    </citation>
    <scope>NUCLEOTIDE SEQUENCE</scope>
    <source>
        <strain evidence="3">DSM 17368 / JCM 12287 / NRRL B-23963</strain>
    </source>
</reference>
<dbReference type="GO" id="GO:0006508">
    <property type="term" value="P:proteolysis"/>
    <property type="evidence" value="ECO:0007669"/>
    <property type="project" value="UniProtKB-KW"/>
</dbReference>
<dbReference type="PANTHER" id="PTHR11261:SF3">
    <property type="entry name" value="RETINOL-BINDING PROTEIN 3"/>
    <property type="match status" value="1"/>
</dbReference>
<evidence type="ECO:0000313" key="2">
    <source>
        <dbReference type="EMBL" id="AEV33724.1"/>
    </source>
</evidence>
<keyword evidence="3" id="KW-1185">Reference proteome</keyword>
<dbReference type="Gene3D" id="3.90.226.10">
    <property type="entry name" value="2-enoyl-CoA Hydratase, Chain A, domain 1"/>
    <property type="match status" value="1"/>
</dbReference>
<organism evidence="2 3">
    <name type="scientific">Owenweeksia hongkongensis (strain DSM 17368 / CIP 108786 / JCM 12287 / NRRL B-23963 / UST20020801)</name>
    <dbReference type="NCBI Taxonomy" id="926562"/>
    <lineage>
        <taxon>Bacteria</taxon>
        <taxon>Pseudomonadati</taxon>
        <taxon>Bacteroidota</taxon>
        <taxon>Flavobacteriia</taxon>
        <taxon>Flavobacteriales</taxon>
        <taxon>Owenweeksiaceae</taxon>
        <taxon>Owenweeksia</taxon>
    </lineage>
</organism>
<dbReference type="SUPFAM" id="SSF52096">
    <property type="entry name" value="ClpP/crotonase"/>
    <property type="match status" value="1"/>
</dbReference>
<evidence type="ECO:0000259" key="1">
    <source>
        <dbReference type="SMART" id="SM00245"/>
    </source>
</evidence>
<name>G8R058_OWEHD</name>
<keyword evidence="2" id="KW-0378">Hydrolase</keyword>
<dbReference type="InterPro" id="IPR005151">
    <property type="entry name" value="Tail-specific_protease"/>
</dbReference>
<evidence type="ECO:0000313" key="3">
    <source>
        <dbReference type="Proteomes" id="UP000005631"/>
    </source>
</evidence>
<dbReference type="Proteomes" id="UP000005631">
    <property type="component" value="Chromosome"/>
</dbReference>
<dbReference type="CDD" id="cd07563">
    <property type="entry name" value="Peptidase_S41_IRBP"/>
    <property type="match status" value="1"/>
</dbReference>